<sequence length="211" mass="24867">SDMQDSVMDGKWHIFSEVDEIIRKQGYHKLKATSIRQKRGAYLCFAKDEEYHAERGGKDYLYEWKSIECVNKFRFTLVGEKAKPEKQVEKKDVLLDVEERPLRGEGIIVTVNKDVGIREPLWNDMQDSVMDGKWHAFLEANEIIRRHGHRQLSMGRILHIRSGYFKFAKDDEYRAARGGKDYLYEWKSMEGVTKFRFIPVGEEVEPEEMVE</sequence>
<protein>
    <submittedName>
        <fullName evidence="1">Uncharacterized protein</fullName>
    </submittedName>
</protein>
<feature type="non-terminal residue" evidence="1">
    <location>
        <position position="1"/>
    </location>
</feature>
<evidence type="ECO:0000313" key="1">
    <source>
        <dbReference type="EMBL" id="GAG80904.1"/>
    </source>
</evidence>
<feature type="non-terminal residue" evidence="1">
    <location>
        <position position="211"/>
    </location>
</feature>
<reference evidence="1" key="1">
    <citation type="journal article" date="2014" name="Front. Microbiol.">
        <title>High frequency of phylogenetically diverse reductive dehalogenase-homologous genes in deep subseafloor sedimentary metagenomes.</title>
        <authorList>
            <person name="Kawai M."/>
            <person name="Futagami T."/>
            <person name="Toyoda A."/>
            <person name="Takaki Y."/>
            <person name="Nishi S."/>
            <person name="Hori S."/>
            <person name="Arai W."/>
            <person name="Tsubouchi T."/>
            <person name="Morono Y."/>
            <person name="Uchiyama I."/>
            <person name="Ito T."/>
            <person name="Fujiyama A."/>
            <person name="Inagaki F."/>
            <person name="Takami H."/>
        </authorList>
    </citation>
    <scope>NUCLEOTIDE SEQUENCE</scope>
    <source>
        <strain evidence="1">Expedition CK06-06</strain>
    </source>
</reference>
<organism evidence="1">
    <name type="scientific">marine sediment metagenome</name>
    <dbReference type="NCBI Taxonomy" id="412755"/>
    <lineage>
        <taxon>unclassified sequences</taxon>
        <taxon>metagenomes</taxon>
        <taxon>ecological metagenomes</taxon>
    </lineage>
</organism>
<accession>X1AG44</accession>
<proteinExistence type="predicted"/>
<dbReference type="EMBL" id="BART01013769">
    <property type="protein sequence ID" value="GAG80904.1"/>
    <property type="molecule type" value="Genomic_DNA"/>
</dbReference>
<dbReference type="AlphaFoldDB" id="X1AG44"/>
<comment type="caution">
    <text evidence="1">The sequence shown here is derived from an EMBL/GenBank/DDBJ whole genome shotgun (WGS) entry which is preliminary data.</text>
</comment>
<name>X1AG44_9ZZZZ</name>
<gene>
    <name evidence="1" type="ORF">S01H4_27942</name>
</gene>